<sequence>MKQIFLFLSFVVLLSCKKEAEIEPTDDNELITTVELIFTDGANVSKSFKFRDIDGDSRTAPEAFDTLKLAKNTDYTVEIKIGDESKGALEDITEDIIEESDVHLFVYRPNPISLLAMQITDTDKNALPVGLKVKAKTQYFPGSGKLQVLLKHQPPLNGKVVKTGDEEAGSTDLDISFPVVIK</sequence>
<protein>
    <recommendedName>
        <fullName evidence="3">Type 1 periplasmic binding fold superfamily protein</fullName>
    </recommendedName>
</protein>
<evidence type="ECO:0000313" key="2">
    <source>
        <dbReference type="Proteomes" id="UP001623559"/>
    </source>
</evidence>
<evidence type="ECO:0000313" key="1">
    <source>
        <dbReference type="EMBL" id="MFL0207255.1"/>
    </source>
</evidence>
<evidence type="ECO:0008006" key="3">
    <source>
        <dbReference type="Google" id="ProtNLM"/>
    </source>
</evidence>
<dbReference type="Proteomes" id="UP001623559">
    <property type="component" value="Unassembled WGS sequence"/>
</dbReference>
<organism evidence="1 2">
    <name type="scientific">Aquirufa novilacunae</name>
    <dbReference type="NCBI Taxonomy" id="3139305"/>
    <lineage>
        <taxon>Bacteria</taxon>
        <taxon>Pseudomonadati</taxon>
        <taxon>Bacteroidota</taxon>
        <taxon>Cytophagia</taxon>
        <taxon>Cytophagales</taxon>
        <taxon>Flectobacillaceae</taxon>
        <taxon>Aquirufa</taxon>
    </lineage>
</organism>
<reference evidence="1 2" key="1">
    <citation type="submission" date="2024-07" db="EMBL/GenBank/DDBJ databases">
        <authorList>
            <person name="Pitt A."/>
            <person name="Hahn M.W."/>
        </authorList>
    </citation>
    <scope>NUCLEOTIDE SEQUENCE [LARGE SCALE GENOMIC DNA]</scope>
    <source>
        <strain evidence="1 2">2-AUSEE-184A6</strain>
    </source>
</reference>
<name>A0ABW8T2M5_9BACT</name>
<accession>A0ABW8T2M5</accession>
<proteinExistence type="predicted"/>
<dbReference type="EMBL" id="JBEWZG010000003">
    <property type="protein sequence ID" value="MFL0207255.1"/>
    <property type="molecule type" value="Genomic_DNA"/>
</dbReference>
<dbReference type="RefSeq" id="WP_406778787.1">
    <property type="nucleotide sequence ID" value="NZ_JBEWZG010000003.1"/>
</dbReference>
<dbReference type="PROSITE" id="PS51257">
    <property type="entry name" value="PROKAR_LIPOPROTEIN"/>
    <property type="match status" value="1"/>
</dbReference>
<comment type="caution">
    <text evidence="1">The sequence shown here is derived from an EMBL/GenBank/DDBJ whole genome shotgun (WGS) entry which is preliminary data.</text>
</comment>
<gene>
    <name evidence="1" type="ORF">V7S74_10915</name>
</gene>